<dbReference type="CDD" id="cd08637">
    <property type="entry name" value="DNA_pol_A_pol_I_C"/>
    <property type="match status" value="1"/>
</dbReference>
<keyword evidence="6" id="KW-0540">Nuclease</keyword>
<dbReference type="InterPro" id="IPR018320">
    <property type="entry name" value="DNA_polymerase_1"/>
</dbReference>
<keyword evidence="5" id="KW-0235">DNA replication</keyword>
<evidence type="ECO:0000256" key="11">
    <source>
        <dbReference type="ARBA" id="ARBA00023125"/>
    </source>
</evidence>
<dbReference type="InterPro" id="IPR002562">
    <property type="entry name" value="3'-5'_exonuclease_dom"/>
</dbReference>
<evidence type="ECO:0000259" key="16">
    <source>
        <dbReference type="SMART" id="SM00475"/>
    </source>
</evidence>
<evidence type="ECO:0000256" key="5">
    <source>
        <dbReference type="ARBA" id="ARBA00022705"/>
    </source>
</evidence>
<dbReference type="GO" id="GO:0003887">
    <property type="term" value="F:DNA-directed DNA polymerase activity"/>
    <property type="evidence" value="ECO:0007669"/>
    <property type="project" value="UniProtKB-KW"/>
</dbReference>
<evidence type="ECO:0000256" key="3">
    <source>
        <dbReference type="ARBA" id="ARBA00022679"/>
    </source>
</evidence>
<dbReference type="InterPro" id="IPR020045">
    <property type="entry name" value="DNA_polI_H3TH"/>
</dbReference>
<evidence type="ECO:0000256" key="7">
    <source>
        <dbReference type="ARBA" id="ARBA00022763"/>
    </source>
</evidence>
<dbReference type="NCBIfam" id="TIGR00593">
    <property type="entry name" value="pola"/>
    <property type="match status" value="1"/>
</dbReference>
<dbReference type="InterPro" id="IPR002421">
    <property type="entry name" value="5-3_exonuclease"/>
</dbReference>
<dbReference type="SMART" id="SM00279">
    <property type="entry name" value="HhH2"/>
    <property type="match status" value="1"/>
</dbReference>
<dbReference type="GO" id="GO:0006302">
    <property type="term" value="P:double-strand break repair"/>
    <property type="evidence" value="ECO:0007669"/>
    <property type="project" value="TreeGrafter"/>
</dbReference>
<dbReference type="Gene3D" id="1.10.150.20">
    <property type="entry name" value="5' to 3' exonuclease, C-terminal subdomain"/>
    <property type="match status" value="2"/>
</dbReference>
<keyword evidence="10" id="KW-0239">DNA-directed DNA polymerase</keyword>
<evidence type="ECO:0000256" key="4">
    <source>
        <dbReference type="ARBA" id="ARBA00022695"/>
    </source>
</evidence>
<dbReference type="SUPFAM" id="SSF53098">
    <property type="entry name" value="Ribonuclease H-like"/>
    <property type="match status" value="1"/>
</dbReference>
<dbReference type="GO" id="GO:0008408">
    <property type="term" value="F:3'-5' exonuclease activity"/>
    <property type="evidence" value="ECO:0007669"/>
    <property type="project" value="InterPro"/>
</dbReference>
<evidence type="ECO:0000256" key="2">
    <source>
        <dbReference type="ARBA" id="ARBA00012417"/>
    </source>
</evidence>
<evidence type="ECO:0000259" key="15">
    <source>
        <dbReference type="SMART" id="SM00474"/>
    </source>
</evidence>
<dbReference type="FunFam" id="1.10.150.20:FF:000002">
    <property type="entry name" value="DNA polymerase I"/>
    <property type="match status" value="1"/>
</dbReference>
<dbReference type="Gene3D" id="1.20.1060.10">
    <property type="entry name" value="Taq DNA Polymerase, Chain T, domain 4"/>
    <property type="match status" value="1"/>
</dbReference>
<dbReference type="CDD" id="cd09859">
    <property type="entry name" value="PIN_53EXO"/>
    <property type="match status" value="1"/>
</dbReference>
<evidence type="ECO:0000256" key="12">
    <source>
        <dbReference type="ARBA" id="ARBA00023204"/>
    </source>
</evidence>
<dbReference type="Pfam" id="PF01612">
    <property type="entry name" value="DNA_pol_A_exo1"/>
    <property type="match status" value="1"/>
</dbReference>
<dbReference type="InterPro" id="IPR012337">
    <property type="entry name" value="RNaseH-like_sf"/>
</dbReference>
<feature type="region of interest" description="Disordered" evidence="14">
    <location>
        <begin position="666"/>
        <end position="691"/>
    </location>
</feature>
<evidence type="ECO:0000256" key="13">
    <source>
        <dbReference type="ARBA" id="ARBA00049244"/>
    </source>
</evidence>
<dbReference type="PRINTS" id="PR00868">
    <property type="entry name" value="DNAPOLI"/>
</dbReference>
<name>A0A160VA26_9ZZZZ</name>
<keyword evidence="4 18" id="KW-0548">Nucleotidyltransferase</keyword>
<feature type="domain" description="DNA-directed DNA polymerase family A palm" evidence="17">
    <location>
        <begin position="700"/>
        <end position="907"/>
    </location>
</feature>
<organism evidence="18">
    <name type="scientific">hydrothermal vent metagenome</name>
    <dbReference type="NCBI Taxonomy" id="652676"/>
    <lineage>
        <taxon>unclassified sequences</taxon>
        <taxon>metagenomes</taxon>
        <taxon>ecological metagenomes</taxon>
    </lineage>
</organism>
<keyword evidence="12" id="KW-0234">DNA repair</keyword>
<dbReference type="Pfam" id="PF01367">
    <property type="entry name" value="5_3_exonuc"/>
    <property type="match status" value="1"/>
</dbReference>
<dbReference type="FunFam" id="1.10.150.20:FF:000003">
    <property type="entry name" value="DNA polymerase I"/>
    <property type="match status" value="1"/>
</dbReference>
<dbReference type="AlphaFoldDB" id="A0A160VA26"/>
<dbReference type="NCBIfam" id="NF004397">
    <property type="entry name" value="PRK05755.1"/>
    <property type="match status" value="1"/>
</dbReference>
<dbReference type="InterPro" id="IPR043502">
    <property type="entry name" value="DNA/RNA_pol_sf"/>
</dbReference>
<keyword evidence="9" id="KW-0269">Exonuclease</keyword>
<comment type="similarity">
    <text evidence="1">Belongs to the DNA polymerase type-A family.</text>
</comment>
<keyword evidence="8" id="KW-0378">Hydrolase</keyword>
<reference evidence="18" key="1">
    <citation type="submission" date="2015-10" db="EMBL/GenBank/DDBJ databases">
        <authorList>
            <person name="Gilbert D.G."/>
        </authorList>
    </citation>
    <scope>NUCLEOTIDE SEQUENCE</scope>
</reference>
<evidence type="ECO:0000256" key="14">
    <source>
        <dbReference type="SAM" id="MobiDB-lite"/>
    </source>
</evidence>
<dbReference type="PANTHER" id="PTHR10133">
    <property type="entry name" value="DNA POLYMERASE I"/>
    <property type="match status" value="1"/>
</dbReference>
<dbReference type="InterPro" id="IPR020046">
    <property type="entry name" value="5-3_exonucl_a-hlix_arch_N"/>
</dbReference>
<dbReference type="SMART" id="SM00475">
    <property type="entry name" value="53EXOc"/>
    <property type="match status" value="1"/>
</dbReference>
<evidence type="ECO:0000256" key="6">
    <source>
        <dbReference type="ARBA" id="ARBA00022722"/>
    </source>
</evidence>
<dbReference type="Gene3D" id="3.40.50.1010">
    <property type="entry name" value="5'-nuclease"/>
    <property type="match status" value="1"/>
</dbReference>
<sequence>MADEQAHTLPMFGDDQVEVAAAPVAPVTPAALAPIEREPLLMIMDGHAMVHRSFRAISTQRHLTVNATGEDVTGVYGFANVFLRALNEWNPAYCAIAFDMSAPTFRHKQFPEYKAQRESTPEELRPQFGRVKQLMEAFGVAVFELEGWEADDVIGTLSVQAEKMGLDSVILTGDRDTFQLISPKVRVDLASSIQDRKVYDEAALSERYSGLTASQQTDFKALLGDTSDNIPGVPKVGEKTAIALLNDYQNLEGIYEHLEEVTRPSVKQSLEEFKDRAFSNRELMTIDRESPVELDLEKAKFGDFDRTAVVDLMTELEFFTVIPRIPETGGPQGSSADASSPAQAPFEGANYTVVQEKEQLDQMLAVLHEAGSFSFDTETTGLDAVQAGLVGISFSTEPSVAWYVPVGHQEGEQLPMEEVLAAVRPLFESPDISKCAHNANYDMTILASHGIICQGVDFDTMVAAHLLSHVQLGLKGLAQDILGQEMTPIAKLIGTGRKQITFDKVDITQAAPYAAADADMTGRLRLAFEEPVVREGLSSLMADMEMPLVSVLVTMQRHGIKLDAAALREMSEDLREQMFQTEEELYKSIGHTVNINSPQQLSDVLFNEIGLPKTKRTKTGYSTDANSLEGLKGLHPVVDQILEYRQVSKLKSTYLDALPDMVNPTTGRVHTSYSQTGSATGRMSSSDPNLQNIPVRTEMGRQVRKAFVADSPDWLLFSADYSQIELRVLAHLSQDPGLLEAFHRGEDIHSSTASLMFDVPLNDVDAEQRRIAKVLNFGVIYGLSAHGISMQTGFSRDEGASFIEAYFTKYPRINDYLETVKIQARETRYVETLLGRRRHLPDINHPNFNVRGGAERMAINMPIQGTAADIMKLAMIRVQNRLDAEGLRTKMLLQVHDELVFETPEEEMDALKDLVFDEMPAAMELDVTLKVDAKWGPTWGDME</sequence>
<dbReference type="InterPro" id="IPR002298">
    <property type="entry name" value="DNA_polymerase_A"/>
</dbReference>
<dbReference type="SUPFAM" id="SSF47807">
    <property type="entry name" value="5' to 3' exonuclease, C-terminal subdomain"/>
    <property type="match status" value="1"/>
</dbReference>
<feature type="domain" description="5'-3' exonuclease" evidence="16">
    <location>
        <begin position="36"/>
        <end position="302"/>
    </location>
</feature>
<evidence type="ECO:0000256" key="9">
    <source>
        <dbReference type="ARBA" id="ARBA00022839"/>
    </source>
</evidence>
<dbReference type="Gene3D" id="3.30.420.10">
    <property type="entry name" value="Ribonuclease H-like superfamily/Ribonuclease H"/>
    <property type="match status" value="1"/>
</dbReference>
<dbReference type="InterPro" id="IPR008918">
    <property type="entry name" value="HhH2"/>
</dbReference>
<dbReference type="EC" id="2.7.7.7" evidence="2"/>
<dbReference type="GO" id="GO:0008409">
    <property type="term" value="F:5'-3' exonuclease activity"/>
    <property type="evidence" value="ECO:0007669"/>
    <property type="project" value="InterPro"/>
</dbReference>
<proteinExistence type="inferred from homology"/>
<dbReference type="SUPFAM" id="SSF56672">
    <property type="entry name" value="DNA/RNA polymerases"/>
    <property type="match status" value="1"/>
</dbReference>
<dbReference type="CDD" id="cd06139">
    <property type="entry name" value="DNA_polA_I_Ecoli_like_exo"/>
    <property type="match status" value="1"/>
</dbReference>
<dbReference type="InterPro" id="IPR036397">
    <property type="entry name" value="RNaseH_sf"/>
</dbReference>
<comment type="catalytic activity">
    <reaction evidence="13">
        <text>DNA(n) + a 2'-deoxyribonucleoside 5'-triphosphate = DNA(n+1) + diphosphate</text>
        <dbReference type="Rhea" id="RHEA:22508"/>
        <dbReference type="Rhea" id="RHEA-COMP:17339"/>
        <dbReference type="Rhea" id="RHEA-COMP:17340"/>
        <dbReference type="ChEBI" id="CHEBI:33019"/>
        <dbReference type="ChEBI" id="CHEBI:61560"/>
        <dbReference type="ChEBI" id="CHEBI:173112"/>
        <dbReference type="EC" id="2.7.7.7"/>
    </reaction>
</comment>
<evidence type="ECO:0000256" key="8">
    <source>
        <dbReference type="ARBA" id="ARBA00022801"/>
    </source>
</evidence>
<keyword evidence="7" id="KW-0227">DNA damage</keyword>
<gene>
    <name evidence="18" type="ORF">MGWOODY_Clf663</name>
</gene>
<dbReference type="PANTHER" id="PTHR10133:SF27">
    <property type="entry name" value="DNA POLYMERASE NU"/>
    <property type="match status" value="1"/>
</dbReference>
<dbReference type="InterPro" id="IPR001098">
    <property type="entry name" value="DNA-dir_DNA_pol_A_palm_dom"/>
</dbReference>
<dbReference type="Gene3D" id="3.30.70.370">
    <property type="match status" value="1"/>
</dbReference>
<feature type="domain" description="3'-5' exonuclease" evidence="15">
    <location>
        <begin position="351"/>
        <end position="533"/>
    </location>
</feature>
<keyword evidence="11" id="KW-0238">DNA-binding</keyword>
<dbReference type="EMBL" id="FAXA01000332">
    <property type="protein sequence ID" value="CUV02899.1"/>
    <property type="molecule type" value="Genomic_DNA"/>
</dbReference>
<accession>A0A160VA26</accession>
<dbReference type="Pfam" id="PF00476">
    <property type="entry name" value="DNA_pol_A"/>
    <property type="match status" value="1"/>
</dbReference>
<dbReference type="SMART" id="SM00474">
    <property type="entry name" value="35EXOc"/>
    <property type="match status" value="1"/>
</dbReference>
<evidence type="ECO:0000259" key="17">
    <source>
        <dbReference type="SMART" id="SM00482"/>
    </source>
</evidence>
<dbReference type="GO" id="GO:0003677">
    <property type="term" value="F:DNA binding"/>
    <property type="evidence" value="ECO:0007669"/>
    <property type="project" value="UniProtKB-KW"/>
</dbReference>
<evidence type="ECO:0000256" key="1">
    <source>
        <dbReference type="ARBA" id="ARBA00007705"/>
    </source>
</evidence>
<dbReference type="InterPro" id="IPR029060">
    <property type="entry name" value="PIN-like_dom_sf"/>
</dbReference>
<dbReference type="GO" id="GO:0006261">
    <property type="term" value="P:DNA-templated DNA replication"/>
    <property type="evidence" value="ECO:0007669"/>
    <property type="project" value="InterPro"/>
</dbReference>
<dbReference type="SUPFAM" id="SSF88723">
    <property type="entry name" value="PIN domain-like"/>
    <property type="match status" value="1"/>
</dbReference>
<dbReference type="FunFam" id="1.20.1060.10:FF:000001">
    <property type="entry name" value="DNA polymerase I"/>
    <property type="match status" value="1"/>
</dbReference>
<dbReference type="CDD" id="cd09898">
    <property type="entry name" value="H3TH_53EXO"/>
    <property type="match status" value="1"/>
</dbReference>
<keyword evidence="3 18" id="KW-0808">Transferase</keyword>
<evidence type="ECO:0000313" key="18">
    <source>
        <dbReference type="EMBL" id="CUV02899.1"/>
    </source>
</evidence>
<dbReference type="SMART" id="SM00482">
    <property type="entry name" value="POLAc"/>
    <property type="match status" value="1"/>
</dbReference>
<dbReference type="PROSITE" id="PS00447">
    <property type="entry name" value="DNA_POLYMERASE_A"/>
    <property type="match status" value="1"/>
</dbReference>
<protein>
    <recommendedName>
        <fullName evidence="2">DNA-directed DNA polymerase</fullName>
        <ecNumber evidence="2">2.7.7.7</ecNumber>
    </recommendedName>
</protein>
<dbReference type="InterPro" id="IPR036279">
    <property type="entry name" value="5-3_exonuclease_C_sf"/>
</dbReference>
<dbReference type="InterPro" id="IPR019760">
    <property type="entry name" value="DNA-dir_DNA_pol_A_CS"/>
</dbReference>
<dbReference type="Pfam" id="PF02739">
    <property type="entry name" value="5_3_exonuc_N"/>
    <property type="match status" value="1"/>
</dbReference>
<evidence type="ECO:0000256" key="10">
    <source>
        <dbReference type="ARBA" id="ARBA00022932"/>
    </source>
</evidence>